<sequence>MAVLSKLESLPVELQHLITSPSNLKLPDLLALRAASRICERMTQKNFANWTTSHCKPVYLYQTYEVLRLLTGLCHILEFLKQVQHICIISMRQVRLRSRYFEYPLDPALKFEASQACKELWIELCELLKRSPTFKRFYIGDNLGREHHDTGFGADQLIKLYKRSGVHMFVQEELHWRHLSTPMGALMAAVVKTGFDLSQVRLKGGSTSHHWHLRTGSIREYSHLSLPQYVDWEDFVRGCIRSARFLCSDYAVDVNGHDQGQFIEHCFELVINTQIPVRQKRRVVSSYEQPPASQITAYGQNATNRKISGHDIKTFLNNLDANVVFAHTLGFGNSQSAYILAFPDHAPGSYVPCLEP</sequence>
<dbReference type="Proteomes" id="UP000799440">
    <property type="component" value="Unassembled WGS sequence"/>
</dbReference>
<evidence type="ECO:0000313" key="2">
    <source>
        <dbReference type="Proteomes" id="UP000799440"/>
    </source>
</evidence>
<name>A0A6A6V9Q0_9PLEO</name>
<gene>
    <name evidence="1" type="ORF">M011DRAFT_502387</name>
</gene>
<reference evidence="1" key="1">
    <citation type="journal article" date="2020" name="Stud. Mycol.">
        <title>101 Dothideomycetes genomes: a test case for predicting lifestyles and emergence of pathogens.</title>
        <authorList>
            <person name="Haridas S."/>
            <person name="Albert R."/>
            <person name="Binder M."/>
            <person name="Bloem J."/>
            <person name="Labutti K."/>
            <person name="Salamov A."/>
            <person name="Andreopoulos B."/>
            <person name="Baker S."/>
            <person name="Barry K."/>
            <person name="Bills G."/>
            <person name="Bluhm B."/>
            <person name="Cannon C."/>
            <person name="Castanera R."/>
            <person name="Culley D."/>
            <person name="Daum C."/>
            <person name="Ezra D."/>
            <person name="Gonzalez J."/>
            <person name="Henrissat B."/>
            <person name="Kuo A."/>
            <person name="Liang C."/>
            <person name="Lipzen A."/>
            <person name="Lutzoni F."/>
            <person name="Magnuson J."/>
            <person name="Mondo S."/>
            <person name="Nolan M."/>
            <person name="Ohm R."/>
            <person name="Pangilinan J."/>
            <person name="Park H.-J."/>
            <person name="Ramirez L."/>
            <person name="Alfaro M."/>
            <person name="Sun H."/>
            <person name="Tritt A."/>
            <person name="Yoshinaga Y."/>
            <person name="Zwiers L.-H."/>
            <person name="Turgeon B."/>
            <person name="Goodwin S."/>
            <person name="Spatafora J."/>
            <person name="Crous P."/>
            <person name="Grigoriev I."/>
        </authorList>
    </citation>
    <scope>NUCLEOTIDE SEQUENCE</scope>
    <source>
        <strain evidence="1">CBS 119925</strain>
    </source>
</reference>
<proteinExistence type="predicted"/>
<dbReference type="AlphaFoldDB" id="A0A6A6V9Q0"/>
<keyword evidence="2" id="KW-1185">Reference proteome</keyword>
<dbReference type="EMBL" id="MU006578">
    <property type="protein sequence ID" value="KAF2746250.1"/>
    <property type="molecule type" value="Genomic_DNA"/>
</dbReference>
<accession>A0A6A6V9Q0</accession>
<protein>
    <submittedName>
        <fullName evidence="1">Uncharacterized protein</fullName>
    </submittedName>
</protein>
<organism evidence="1 2">
    <name type="scientific">Sporormia fimetaria CBS 119925</name>
    <dbReference type="NCBI Taxonomy" id="1340428"/>
    <lineage>
        <taxon>Eukaryota</taxon>
        <taxon>Fungi</taxon>
        <taxon>Dikarya</taxon>
        <taxon>Ascomycota</taxon>
        <taxon>Pezizomycotina</taxon>
        <taxon>Dothideomycetes</taxon>
        <taxon>Pleosporomycetidae</taxon>
        <taxon>Pleosporales</taxon>
        <taxon>Sporormiaceae</taxon>
        <taxon>Sporormia</taxon>
    </lineage>
</organism>
<evidence type="ECO:0000313" key="1">
    <source>
        <dbReference type="EMBL" id="KAF2746250.1"/>
    </source>
</evidence>